<dbReference type="Gene3D" id="3.30.420.40">
    <property type="match status" value="2"/>
</dbReference>
<evidence type="ECO:0000256" key="5">
    <source>
        <dbReference type="ARBA" id="ARBA00023458"/>
    </source>
</evidence>
<reference evidence="7" key="1">
    <citation type="journal article" date="2021" name="PeerJ">
        <title>Extensive microbial diversity within the chicken gut microbiome revealed by metagenomics and culture.</title>
        <authorList>
            <person name="Gilroy R."/>
            <person name="Ravi A."/>
            <person name="Getino M."/>
            <person name="Pursley I."/>
            <person name="Horton D.L."/>
            <person name="Alikhan N.F."/>
            <person name="Baker D."/>
            <person name="Gharbi K."/>
            <person name="Hall N."/>
            <person name="Watson M."/>
            <person name="Adriaenssens E.M."/>
            <person name="Foster-Nyarko E."/>
            <person name="Jarju S."/>
            <person name="Secka A."/>
            <person name="Antonio M."/>
            <person name="Oren A."/>
            <person name="Chaudhuri R.R."/>
            <person name="La Ragione R."/>
            <person name="Hildebrand F."/>
            <person name="Pallen M.J."/>
        </authorList>
    </citation>
    <scope>NUCLEOTIDE SEQUENCE</scope>
    <source>
        <strain evidence="7">421</strain>
    </source>
</reference>
<protein>
    <recommendedName>
        <fullName evidence="6">Cell shape-determining protein MreB</fullName>
    </recommendedName>
</protein>
<comment type="caution">
    <text evidence="6">Lacks conserved residue(s) required for the propagation of feature annotation.</text>
</comment>
<dbReference type="PANTHER" id="PTHR42749:SF1">
    <property type="entry name" value="CELL SHAPE-DETERMINING PROTEIN MREB"/>
    <property type="match status" value="1"/>
</dbReference>
<dbReference type="GO" id="GO:0000902">
    <property type="term" value="P:cell morphogenesis"/>
    <property type="evidence" value="ECO:0007669"/>
    <property type="project" value="InterPro"/>
</dbReference>
<comment type="function">
    <text evidence="6">Forms membrane-associated dynamic filaments that are essential for cell shape determination. Acts by regulating cell wall synthesis and cell elongation, and thus cell shape. A feedback loop between cell geometry and MreB localization may maintain elongated cell shape by targeting cell wall growth to regions of negative cell wall curvature.</text>
</comment>
<sequence>MFGYDLGIDLGTSSIVISVPGKGVVVNEPSYVAYDTETEKILYAGRRAYYLEGREPSGVTVIQPIVGGAITNYEIACRMVQFFINKIIKKSIFKPRVVAAVSALATDVERRTLISVIISAGARSVCLLEEPLCAAFGAGIDPLQPTGAFVIDIGGGTTDMAVISQGSMSQTDTLRIAGNSFDEEIARHMREKYGVLIGKRMAEEIKNRISSAVAREEDVSMQAKGRDMFSGMPCVVEITGNEIYECLKPLFEELTNAACVLFERTTPQLVADIKDSGVILTGGCSEIYGIDKLFSQALGLDVTIAPRAELCVSKGTMIALNKMHILDQYGYRFQTKQDVRIR</sequence>
<proteinExistence type="inferred from homology"/>
<evidence type="ECO:0000256" key="3">
    <source>
        <dbReference type="ARBA" id="ARBA00022840"/>
    </source>
</evidence>
<dbReference type="InterPro" id="IPR056546">
    <property type="entry name" value="MreB_MamK-like"/>
</dbReference>
<evidence type="ECO:0000313" key="7">
    <source>
        <dbReference type="EMBL" id="HIW85675.1"/>
    </source>
</evidence>
<dbReference type="GO" id="GO:0005737">
    <property type="term" value="C:cytoplasm"/>
    <property type="evidence" value="ECO:0007669"/>
    <property type="project" value="UniProtKB-SubCell"/>
</dbReference>
<dbReference type="InterPro" id="IPR004753">
    <property type="entry name" value="MreB"/>
</dbReference>
<dbReference type="HAMAP" id="MF_02207">
    <property type="entry name" value="MreB"/>
    <property type="match status" value="1"/>
</dbReference>
<dbReference type="NCBIfam" id="NF010539">
    <property type="entry name" value="PRK13927.1"/>
    <property type="match status" value="1"/>
</dbReference>
<evidence type="ECO:0000256" key="6">
    <source>
        <dbReference type="HAMAP-Rule" id="MF_02207"/>
    </source>
</evidence>
<evidence type="ECO:0000313" key="8">
    <source>
        <dbReference type="Proteomes" id="UP000824205"/>
    </source>
</evidence>
<dbReference type="Proteomes" id="UP000824205">
    <property type="component" value="Unassembled WGS sequence"/>
</dbReference>
<dbReference type="CDD" id="cd10225">
    <property type="entry name" value="ASKHA_NBD_MreB-like"/>
    <property type="match status" value="1"/>
</dbReference>
<dbReference type="PRINTS" id="PR01652">
    <property type="entry name" value="SHAPEPROTEIN"/>
</dbReference>
<gene>
    <name evidence="6" type="primary">mreB</name>
    <name evidence="7" type="ORF">IAA48_04190</name>
</gene>
<keyword evidence="3 6" id="KW-0067">ATP-binding</keyword>
<comment type="subunit">
    <text evidence="6">Forms polymers.</text>
</comment>
<dbReference type="AlphaFoldDB" id="A0A9D1RDX8"/>
<dbReference type="PANTHER" id="PTHR42749">
    <property type="entry name" value="CELL SHAPE-DETERMINING PROTEIN MREB"/>
    <property type="match status" value="1"/>
</dbReference>
<dbReference type="GO" id="GO:0005524">
    <property type="term" value="F:ATP binding"/>
    <property type="evidence" value="ECO:0007669"/>
    <property type="project" value="UniProtKB-KW"/>
</dbReference>
<keyword evidence="1 6" id="KW-0963">Cytoplasm</keyword>
<accession>A0A9D1RDX8</accession>
<dbReference type="GO" id="GO:0008360">
    <property type="term" value="P:regulation of cell shape"/>
    <property type="evidence" value="ECO:0007669"/>
    <property type="project" value="UniProtKB-UniRule"/>
</dbReference>
<evidence type="ECO:0000256" key="1">
    <source>
        <dbReference type="ARBA" id="ARBA00022490"/>
    </source>
</evidence>
<comment type="similarity">
    <text evidence="5 6">Belongs to the FtsA/MreB family.</text>
</comment>
<dbReference type="InterPro" id="IPR043129">
    <property type="entry name" value="ATPase_NBD"/>
</dbReference>
<dbReference type="Pfam" id="PF06723">
    <property type="entry name" value="MreB_Mbl"/>
    <property type="match status" value="1"/>
</dbReference>
<comment type="subcellular location">
    <subcellularLocation>
        <location evidence="6">Cytoplasm</location>
    </subcellularLocation>
    <text evidence="6">Membrane-associated.</text>
</comment>
<evidence type="ECO:0000256" key="4">
    <source>
        <dbReference type="ARBA" id="ARBA00022960"/>
    </source>
</evidence>
<reference evidence="7" key="2">
    <citation type="submission" date="2021-04" db="EMBL/GenBank/DDBJ databases">
        <authorList>
            <person name="Gilroy R."/>
        </authorList>
    </citation>
    <scope>NUCLEOTIDE SEQUENCE</scope>
    <source>
        <strain evidence="7">421</strain>
    </source>
</reference>
<keyword evidence="4 6" id="KW-0133">Cell shape</keyword>
<evidence type="ECO:0000256" key="2">
    <source>
        <dbReference type="ARBA" id="ARBA00022741"/>
    </source>
</evidence>
<name>A0A9D1RDX8_9FIRM</name>
<feature type="binding site" evidence="6">
    <location>
        <begin position="203"/>
        <end position="206"/>
    </location>
    <ligand>
        <name>ATP</name>
        <dbReference type="ChEBI" id="CHEBI:30616"/>
    </ligand>
</feature>
<feature type="binding site" evidence="6">
    <location>
        <begin position="155"/>
        <end position="157"/>
    </location>
    <ligand>
        <name>ATP</name>
        <dbReference type="ChEBI" id="CHEBI:30616"/>
    </ligand>
</feature>
<organism evidence="7 8">
    <name type="scientific">Candidatus Eubacterium faecipullorum</name>
    <dbReference type="NCBI Taxonomy" id="2838571"/>
    <lineage>
        <taxon>Bacteria</taxon>
        <taxon>Bacillati</taxon>
        <taxon>Bacillota</taxon>
        <taxon>Clostridia</taxon>
        <taxon>Eubacteriales</taxon>
        <taxon>Eubacteriaceae</taxon>
        <taxon>Eubacterium</taxon>
    </lineage>
</organism>
<keyword evidence="2 6" id="KW-0547">Nucleotide-binding</keyword>
<dbReference type="EMBL" id="DXGE01000018">
    <property type="protein sequence ID" value="HIW85675.1"/>
    <property type="molecule type" value="Genomic_DNA"/>
</dbReference>
<comment type="caution">
    <text evidence="7">The sequence shown here is derived from an EMBL/GenBank/DDBJ whole genome shotgun (WGS) entry which is preliminary data.</text>
</comment>
<dbReference type="SUPFAM" id="SSF53067">
    <property type="entry name" value="Actin-like ATPase domain"/>
    <property type="match status" value="2"/>
</dbReference>